<sequence length="90" mass="10295">MGVDLIMVDQKSIKQHSFCSGSETLKPSSCTLWQSQPFCIQIRDQFDGLLHEVEEAGRTDGGRGGMKRRRRRQDAQVCQRWRVQQEDGGL</sequence>
<accession>A0A078J3D6</accession>
<protein>
    <submittedName>
        <fullName evidence="2">BnaC04g56050D protein</fullName>
    </submittedName>
</protein>
<name>A0A078J3D6_BRANA</name>
<dbReference type="EMBL" id="LK033534">
    <property type="protein sequence ID" value="CDY56947.1"/>
    <property type="molecule type" value="Genomic_DNA"/>
</dbReference>
<reference evidence="2 3" key="1">
    <citation type="journal article" date="2014" name="Science">
        <title>Plant genetics. Early allopolyploid evolution in the post-Neolithic Brassica napus oilseed genome.</title>
        <authorList>
            <person name="Chalhoub B."/>
            <person name="Denoeud F."/>
            <person name="Liu S."/>
            <person name="Parkin I.A."/>
            <person name="Tang H."/>
            <person name="Wang X."/>
            <person name="Chiquet J."/>
            <person name="Belcram H."/>
            <person name="Tong C."/>
            <person name="Samans B."/>
            <person name="Correa M."/>
            <person name="Da Silva C."/>
            <person name="Just J."/>
            <person name="Falentin C."/>
            <person name="Koh C.S."/>
            <person name="Le Clainche I."/>
            <person name="Bernard M."/>
            <person name="Bento P."/>
            <person name="Noel B."/>
            <person name="Labadie K."/>
            <person name="Alberti A."/>
            <person name="Charles M."/>
            <person name="Arnaud D."/>
            <person name="Guo H."/>
            <person name="Daviaud C."/>
            <person name="Alamery S."/>
            <person name="Jabbari K."/>
            <person name="Zhao M."/>
            <person name="Edger P.P."/>
            <person name="Chelaifa H."/>
            <person name="Tack D."/>
            <person name="Lassalle G."/>
            <person name="Mestiri I."/>
            <person name="Schnel N."/>
            <person name="Le Paslier M.C."/>
            <person name="Fan G."/>
            <person name="Renault V."/>
            <person name="Bayer P.E."/>
            <person name="Golicz A.A."/>
            <person name="Manoli S."/>
            <person name="Lee T.H."/>
            <person name="Thi V.H."/>
            <person name="Chalabi S."/>
            <person name="Hu Q."/>
            <person name="Fan C."/>
            <person name="Tollenaere R."/>
            <person name="Lu Y."/>
            <person name="Battail C."/>
            <person name="Shen J."/>
            <person name="Sidebottom C.H."/>
            <person name="Wang X."/>
            <person name="Canaguier A."/>
            <person name="Chauveau A."/>
            <person name="Berard A."/>
            <person name="Deniot G."/>
            <person name="Guan M."/>
            <person name="Liu Z."/>
            <person name="Sun F."/>
            <person name="Lim Y.P."/>
            <person name="Lyons E."/>
            <person name="Town C.D."/>
            <person name="Bancroft I."/>
            <person name="Wang X."/>
            <person name="Meng J."/>
            <person name="Ma J."/>
            <person name="Pires J.C."/>
            <person name="King G.J."/>
            <person name="Brunel D."/>
            <person name="Delourme R."/>
            <person name="Renard M."/>
            <person name="Aury J.M."/>
            <person name="Adams K.L."/>
            <person name="Batley J."/>
            <person name="Snowdon R.J."/>
            <person name="Tost J."/>
            <person name="Edwards D."/>
            <person name="Zhou Y."/>
            <person name="Hua W."/>
            <person name="Sharpe A.G."/>
            <person name="Paterson A.H."/>
            <person name="Guan C."/>
            <person name="Wincker P."/>
        </authorList>
    </citation>
    <scope>NUCLEOTIDE SEQUENCE [LARGE SCALE GENOMIC DNA]</scope>
    <source>
        <strain evidence="3">cv. Darmor-bzh</strain>
    </source>
</reference>
<gene>
    <name evidence="2" type="primary">BnaC04g56050D</name>
    <name evidence="2" type="ORF">GSBRNA2T00020301001</name>
</gene>
<evidence type="ECO:0000313" key="2">
    <source>
        <dbReference type="EMBL" id="CDY56947.1"/>
    </source>
</evidence>
<keyword evidence="3" id="KW-1185">Reference proteome</keyword>
<dbReference type="AlphaFoldDB" id="A0A078J3D6"/>
<dbReference type="Proteomes" id="UP000028999">
    <property type="component" value="Unassembled WGS sequence"/>
</dbReference>
<evidence type="ECO:0000256" key="1">
    <source>
        <dbReference type="SAM" id="MobiDB-lite"/>
    </source>
</evidence>
<organism evidence="2 3">
    <name type="scientific">Brassica napus</name>
    <name type="common">Rape</name>
    <dbReference type="NCBI Taxonomy" id="3708"/>
    <lineage>
        <taxon>Eukaryota</taxon>
        <taxon>Viridiplantae</taxon>
        <taxon>Streptophyta</taxon>
        <taxon>Embryophyta</taxon>
        <taxon>Tracheophyta</taxon>
        <taxon>Spermatophyta</taxon>
        <taxon>Magnoliopsida</taxon>
        <taxon>eudicotyledons</taxon>
        <taxon>Gunneridae</taxon>
        <taxon>Pentapetalae</taxon>
        <taxon>rosids</taxon>
        <taxon>malvids</taxon>
        <taxon>Brassicales</taxon>
        <taxon>Brassicaceae</taxon>
        <taxon>Brassiceae</taxon>
        <taxon>Brassica</taxon>
    </lineage>
</organism>
<dbReference type="Gramene" id="CDY56947">
    <property type="protein sequence ID" value="CDY56947"/>
    <property type="gene ID" value="GSBRNA2T00020301001"/>
</dbReference>
<dbReference type="PaxDb" id="3708-A0A078J3D6"/>
<proteinExistence type="predicted"/>
<feature type="region of interest" description="Disordered" evidence="1">
    <location>
        <begin position="57"/>
        <end position="90"/>
    </location>
</feature>
<evidence type="ECO:0000313" key="3">
    <source>
        <dbReference type="Proteomes" id="UP000028999"/>
    </source>
</evidence>